<evidence type="ECO:0000256" key="3">
    <source>
        <dbReference type="ARBA" id="ARBA00022691"/>
    </source>
</evidence>
<gene>
    <name evidence="8" type="ORF">A9Q68_08500</name>
</gene>
<dbReference type="CDD" id="cd00315">
    <property type="entry name" value="Cyt_C5_DNA_methylase"/>
    <property type="match status" value="1"/>
</dbReference>
<sequence length="212" mass="24388">MIRVFEAFSGIGTQRMALRNLGIEHEVVAIAEIDKYALKSYEAIHGDCPNLGDISKIDPTDIPDHDLFTYSFPCQDISVAGKQAGLDMNSGTRSGLLWECQKVIAAKKPKYLLMENVKNLVGKKHKPNFDKWLEWLESQGYTNYWQVLNAKDFGVPQNRERVFCVSILGNHEPYVFPEKQELTIRLKDVLDDEVDEKYYLSKERVDELTWNV</sequence>
<dbReference type="NCBIfam" id="TIGR00675">
    <property type="entry name" value="dcm"/>
    <property type="match status" value="1"/>
</dbReference>
<dbReference type="OrthoDB" id="9813719at2"/>
<evidence type="ECO:0000256" key="7">
    <source>
        <dbReference type="RuleBase" id="RU000417"/>
    </source>
</evidence>
<dbReference type="PROSITE" id="PS51679">
    <property type="entry name" value="SAM_MT_C5"/>
    <property type="match status" value="1"/>
</dbReference>
<evidence type="ECO:0000256" key="2">
    <source>
        <dbReference type="ARBA" id="ARBA00022679"/>
    </source>
</evidence>
<keyword evidence="2 5" id="KW-0808">Transferase</keyword>
<dbReference type="EC" id="2.1.1.37" evidence="7"/>
<evidence type="ECO:0000256" key="5">
    <source>
        <dbReference type="PROSITE-ProRule" id="PRU01016"/>
    </source>
</evidence>
<dbReference type="Proteomes" id="UP000182015">
    <property type="component" value="Unassembled WGS sequence"/>
</dbReference>
<accession>A0A1L8MKG7</accession>
<keyword evidence="3 5" id="KW-0949">S-adenosyl-L-methionine</keyword>
<dbReference type="RefSeq" id="WP_071794291.1">
    <property type="nucleotide sequence ID" value="NZ_LZDD01000003.1"/>
</dbReference>
<dbReference type="SUPFAM" id="SSF53335">
    <property type="entry name" value="S-adenosyl-L-methionine-dependent methyltransferases"/>
    <property type="match status" value="1"/>
</dbReference>
<dbReference type="AlphaFoldDB" id="A0A1L8MKG7"/>
<evidence type="ECO:0000313" key="9">
    <source>
        <dbReference type="Proteomes" id="UP000182015"/>
    </source>
</evidence>
<dbReference type="GO" id="GO:0009307">
    <property type="term" value="P:DNA restriction-modification system"/>
    <property type="evidence" value="ECO:0007669"/>
    <property type="project" value="UniProtKB-KW"/>
</dbReference>
<protein>
    <recommendedName>
        <fullName evidence="7">Cytosine-specific methyltransferase</fullName>
        <ecNumber evidence="7">2.1.1.37</ecNumber>
    </recommendedName>
</protein>
<comment type="caution">
    <text evidence="8">The sequence shown here is derived from an EMBL/GenBank/DDBJ whole genome shotgun (WGS) entry which is preliminary data.</text>
</comment>
<dbReference type="InterPro" id="IPR050750">
    <property type="entry name" value="C5-MTase"/>
</dbReference>
<evidence type="ECO:0000256" key="1">
    <source>
        <dbReference type="ARBA" id="ARBA00022603"/>
    </source>
</evidence>
<dbReference type="PROSITE" id="PS00094">
    <property type="entry name" value="C5_MTASE_1"/>
    <property type="match status" value="1"/>
</dbReference>
<dbReference type="GO" id="GO:0003886">
    <property type="term" value="F:DNA (cytosine-5-)-methyltransferase activity"/>
    <property type="evidence" value="ECO:0007669"/>
    <property type="project" value="UniProtKB-EC"/>
</dbReference>
<dbReference type="GO" id="GO:0032259">
    <property type="term" value="P:methylation"/>
    <property type="evidence" value="ECO:0007669"/>
    <property type="project" value="UniProtKB-KW"/>
</dbReference>
<evidence type="ECO:0000256" key="4">
    <source>
        <dbReference type="ARBA" id="ARBA00022747"/>
    </source>
</evidence>
<dbReference type="Gene3D" id="3.40.50.150">
    <property type="entry name" value="Vaccinia Virus protein VP39"/>
    <property type="match status" value="1"/>
</dbReference>
<comment type="catalytic activity">
    <reaction evidence="7">
        <text>a 2'-deoxycytidine in DNA + S-adenosyl-L-methionine = a 5-methyl-2'-deoxycytidine in DNA + S-adenosyl-L-homocysteine + H(+)</text>
        <dbReference type="Rhea" id="RHEA:13681"/>
        <dbReference type="Rhea" id="RHEA-COMP:11369"/>
        <dbReference type="Rhea" id="RHEA-COMP:11370"/>
        <dbReference type="ChEBI" id="CHEBI:15378"/>
        <dbReference type="ChEBI" id="CHEBI:57856"/>
        <dbReference type="ChEBI" id="CHEBI:59789"/>
        <dbReference type="ChEBI" id="CHEBI:85452"/>
        <dbReference type="ChEBI" id="CHEBI:85454"/>
        <dbReference type="EC" id="2.1.1.37"/>
    </reaction>
</comment>
<reference evidence="9" key="1">
    <citation type="submission" date="2016-06" db="EMBL/GenBank/DDBJ databases">
        <authorList>
            <person name="de Vries S.P.W."/>
            <person name="Hadjirin N.F."/>
            <person name="Lay E.M."/>
            <person name="Zadoks R.N."/>
            <person name="Peacock S.J."/>
            <person name="Parkhill J."/>
            <person name="Grant A.J."/>
            <person name="Mcdougall S."/>
            <person name="Holmes M.A."/>
        </authorList>
    </citation>
    <scope>NUCLEOTIDE SEQUENCE [LARGE SCALE GENOMIC DNA]</scope>
    <source>
        <strain evidence="9">NZ1587</strain>
    </source>
</reference>
<proteinExistence type="inferred from homology"/>
<dbReference type="PRINTS" id="PR00105">
    <property type="entry name" value="C5METTRFRASE"/>
</dbReference>
<name>A0A1L8MKG7_9STRE</name>
<keyword evidence="1 5" id="KW-0489">Methyltransferase</keyword>
<dbReference type="Pfam" id="PF00145">
    <property type="entry name" value="DNA_methylase"/>
    <property type="match status" value="1"/>
</dbReference>
<organism evidence="8 9">
    <name type="scientific">Streptococcus bovimastitidis</name>
    <dbReference type="NCBI Taxonomy" id="1856638"/>
    <lineage>
        <taxon>Bacteria</taxon>
        <taxon>Bacillati</taxon>
        <taxon>Bacillota</taxon>
        <taxon>Bacilli</taxon>
        <taxon>Lactobacillales</taxon>
        <taxon>Streptococcaceae</taxon>
        <taxon>Streptococcus</taxon>
    </lineage>
</organism>
<dbReference type="PANTHER" id="PTHR46098:SF1">
    <property type="entry name" value="TRNA (CYTOSINE(38)-C(5))-METHYLTRANSFERASE"/>
    <property type="match status" value="1"/>
</dbReference>
<dbReference type="STRING" id="1856638.A9Q68_08500"/>
<keyword evidence="4" id="KW-0680">Restriction system</keyword>
<dbReference type="EMBL" id="LZDD01000003">
    <property type="protein sequence ID" value="OJF71228.1"/>
    <property type="molecule type" value="Genomic_DNA"/>
</dbReference>
<keyword evidence="9" id="KW-1185">Reference proteome</keyword>
<dbReference type="InterPro" id="IPR029063">
    <property type="entry name" value="SAM-dependent_MTases_sf"/>
</dbReference>
<evidence type="ECO:0000313" key="8">
    <source>
        <dbReference type="EMBL" id="OJF71228.1"/>
    </source>
</evidence>
<feature type="active site" evidence="5">
    <location>
        <position position="74"/>
    </location>
</feature>
<evidence type="ECO:0000256" key="6">
    <source>
        <dbReference type="RuleBase" id="RU000416"/>
    </source>
</evidence>
<comment type="similarity">
    <text evidence="5 6">Belongs to the class I-like SAM-binding methyltransferase superfamily. C5-methyltransferase family.</text>
</comment>
<dbReference type="InterPro" id="IPR001525">
    <property type="entry name" value="C5_MeTfrase"/>
</dbReference>
<dbReference type="InterPro" id="IPR018117">
    <property type="entry name" value="C5_DNA_meth_AS"/>
</dbReference>
<dbReference type="PANTHER" id="PTHR46098">
    <property type="entry name" value="TRNA (CYTOSINE(38)-C(5))-METHYLTRANSFERASE"/>
    <property type="match status" value="1"/>
</dbReference>